<dbReference type="AlphaFoldDB" id="A0A812J1T3"/>
<dbReference type="Proteomes" id="UP000649617">
    <property type="component" value="Unassembled WGS sequence"/>
</dbReference>
<accession>A0A812J1T3</accession>
<organism evidence="2 3">
    <name type="scientific">Symbiodinium pilosum</name>
    <name type="common">Dinoflagellate</name>
    <dbReference type="NCBI Taxonomy" id="2952"/>
    <lineage>
        <taxon>Eukaryota</taxon>
        <taxon>Sar</taxon>
        <taxon>Alveolata</taxon>
        <taxon>Dinophyceae</taxon>
        <taxon>Suessiales</taxon>
        <taxon>Symbiodiniaceae</taxon>
        <taxon>Symbiodinium</taxon>
    </lineage>
</organism>
<evidence type="ECO:0000313" key="2">
    <source>
        <dbReference type="EMBL" id="CAE7193654.1"/>
    </source>
</evidence>
<protein>
    <submittedName>
        <fullName evidence="2">Gpr180 protein</fullName>
    </submittedName>
</protein>
<keyword evidence="3" id="KW-1185">Reference proteome</keyword>
<feature type="transmembrane region" description="Helical" evidence="1">
    <location>
        <begin position="59"/>
        <end position="81"/>
    </location>
</feature>
<keyword evidence="1" id="KW-1133">Transmembrane helix</keyword>
<comment type="caution">
    <text evidence="2">The sequence shown here is derived from an EMBL/GenBank/DDBJ whole genome shotgun (WGS) entry which is preliminary data.</text>
</comment>
<gene>
    <name evidence="2" type="primary">gpr180</name>
    <name evidence="2" type="ORF">SPIL2461_LOCUS1580</name>
</gene>
<evidence type="ECO:0000256" key="1">
    <source>
        <dbReference type="SAM" id="Phobius"/>
    </source>
</evidence>
<proteinExistence type="predicted"/>
<reference evidence="2" key="1">
    <citation type="submission" date="2021-02" db="EMBL/GenBank/DDBJ databases">
        <authorList>
            <person name="Dougan E. K."/>
            <person name="Rhodes N."/>
            <person name="Thang M."/>
            <person name="Chan C."/>
        </authorList>
    </citation>
    <scope>NUCLEOTIDE SEQUENCE</scope>
</reference>
<dbReference type="EMBL" id="CAJNIZ010001547">
    <property type="protein sequence ID" value="CAE7193654.1"/>
    <property type="molecule type" value="Genomic_DNA"/>
</dbReference>
<sequence>MEGLRCQLCLFHPQHCEPEHPFRLANSAAFFCTLLSSVVNQMIIGPGKRAKTDSEPGEWLLRTGIVCVSILPFTTGVYWATSALLWTPVLARILFFLPCVIGWFCIIASILSCLVACCSEM</sequence>
<keyword evidence="1" id="KW-0472">Membrane</keyword>
<keyword evidence="1" id="KW-0812">Transmembrane</keyword>
<evidence type="ECO:0000313" key="3">
    <source>
        <dbReference type="Proteomes" id="UP000649617"/>
    </source>
</evidence>
<name>A0A812J1T3_SYMPI</name>
<feature type="transmembrane region" description="Helical" evidence="1">
    <location>
        <begin position="93"/>
        <end position="117"/>
    </location>
</feature>